<dbReference type="SUPFAM" id="SSF49503">
    <property type="entry name" value="Cupredoxins"/>
    <property type="match status" value="3"/>
</dbReference>
<feature type="domain" description="Plastocyanin-like" evidence="4">
    <location>
        <begin position="415"/>
        <end position="512"/>
    </location>
</feature>
<evidence type="ECO:0000313" key="7">
    <source>
        <dbReference type="Proteomes" id="UP000199258"/>
    </source>
</evidence>
<dbReference type="Pfam" id="PF07731">
    <property type="entry name" value="Cu-oxidase_2"/>
    <property type="match status" value="1"/>
</dbReference>
<keyword evidence="6" id="KW-0946">Virion</keyword>
<feature type="domain" description="Plastocyanin-like" evidence="5">
    <location>
        <begin position="89"/>
        <end position="203"/>
    </location>
</feature>
<dbReference type="EMBL" id="FNDT01000001">
    <property type="protein sequence ID" value="SDH55774.1"/>
    <property type="molecule type" value="Genomic_DNA"/>
</dbReference>
<feature type="chain" id="PRO_5038419978" evidence="3">
    <location>
        <begin position="22"/>
        <end position="536"/>
    </location>
</feature>
<dbReference type="InterPro" id="IPR008972">
    <property type="entry name" value="Cupredoxin"/>
</dbReference>
<dbReference type="STRING" id="335973.SAMN04488693_101569"/>
<keyword evidence="6" id="KW-0132">Cell division</keyword>
<organism evidence="6 7">
    <name type="scientific">Arthrobacter subterraneus</name>
    <dbReference type="NCBI Taxonomy" id="335973"/>
    <lineage>
        <taxon>Bacteria</taxon>
        <taxon>Bacillati</taxon>
        <taxon>Actinomycetota</taxon>
        <taxon>Actinomycetes</taxon>
        <taxon>Micrococcales</taxon>
        <taxon>Micrococcaceae</taxon>
        <taxon>Arthrobacter</taxon>
    </lineage>
</organism>
<dbReference type="PANTHER" id="PTHR48267">
    <property type="entry name" value="CUPREDOXIN SUPERFAMILY PROTEIN"/>
    <property type="match status" value="1"/>
</dbReference>
<evidence type="ECO:0000259" key="5">
    <source>
        <dbReference type="Pfam" id="PF07732"/>
    </source>
</evidence>
<dbReference type="Proteomes" id="UP000199258">
    <property type="component" value="Unassembled WGS sequence"/>
</dbReference>
<gene>
    <name evidence="6" type="ORF">SAMN04488693_101569</name>
</gene>
<evidence type="ECO:0000256" key="3">
    <source>
        <dbReference type="SAM" id="SignalP"/>
    </source>
</evidence>
<dbReference type="InterPro" id="IPR006311">
    <property type="entry name" value="TAT_signal"/>
</dbReference>
<dbReference type="CDD" id="cd13889">
    <property type="entry name" value="CuRO_3_BOD"/>
    <property type="match status" value="1"/>
</dbReference>
<dbReference type="Pfam" id="PF07732">
    <property type="entry name" value="Cu-oxidase_3"/>
    <property type="match status" value="1"/>
</dbReference>
<evidence type="ECO:0000313" key="6">
    <source>
        <dbReference type="EMBL" id="SDH55774.1"/>
    </source>
</evidence>
<dbReference type="PROSITE" id="PS51318">
    <property type="entry name" value="TAT"/>
    <property type="match status" value="1"/>
</dbReference>
<protein>
    <submittedName>
        <fullName evidence="6">Multicopper oxidase with three cupredoxin domains (Includes cell division protein FtsP and spore coat protein CotA)</fullName>
    </submittedName>
</protein>
<dbReference type="PANTHER" id="PTHR48267:SF1">
    <property type="entry name" value="BILIRUBIN OXIDASE"/>
    <property type="match status" value="1"/>
</dbReference>
<dbReference type="InterPro" id="IPR045087">
    <property type="entry name" value="Cu-oxidase_fam"/>
</dbReference>
<keyword evidence="6" id="KW-0131">Cell cycle</keyword>
<dbReference type="GO" id="GO:0005507">
    <property type="term" value="F:copper ion binding"/>
    <property type="evidence" value="ECO:0007669"/>
    <property type="project" value="InterPro"/>
</dbReference>
<comment type="similarity">
    <text evidence="1">Belongs to the multicopper oxidase family.</text>
</comment>
<keyword evidence="3" id="KW-0732">Signal</keyword>
<feature type="region of interest" description="Disordered" evidence="2">
    <location>
        <begin position="517"/>
        <end position="536"/>
    </location>
</feature>
<dbReference type="InterPro" id="IPR011707">
    <property type="entry name" value="Cu-oxidase-like_N"/>
</dbReference>
<dbReference type="InterPro" id="IPR011706">
    <property type="entry name" value="Cu-oxidase_C"/>
</dbReference>
<dbReference type="Gene3D" id="2.60.40.420">
    <property type="entry name" value="Cupredoxins - blue copper proteins"/>
    <property type="match status" value="3"/>
</dbReference>
<feature type="signal peptide" evidence="3">
    <location>
        <begin position="1"/>
        <end position="21"/>
    </location>
</feature>
<keyword evidence="6" id="KW-0167">Capsid protein</keyword>
<dbReference type="AlphaFoldDB" id="A0A1G8DDW6"/>
<sequence length="536" mass="59952">MAAMSISRRNFLAMGGFGALAAATLTAPLSSISAKSAPVLDGSKLKPYLLAFTRPPFLAPYRTGINPLDGKPQNFYRITQQAAVASLVPGLKTRILGYNGIFPGPTISINQGTHAVVTMRNQLPQSHPDFGTPLATSTHLHGSASLPQYDGYASDTTLPGFRKDYLYPNFQPARTLWYHDHGVHYTAQNAYSGLVAMYQIHDPVERALLPQGEFDVPLMVSDIQLRADGNPYYDDRGHSGLWGDINLVNGVPWPVMKVKRRIYRFRVLVCGISRAFKFRLSTGEPLTVVATDGGLTPRAIPVGQYRHANSERYEVLIDFSRYRAGQRVELQNLPLDNNTEYGNTRRVMAFDVTDDAFDRNDPTALRLPTVLANSEPMTLTRAMAKTTRRLRVERQNGDWKINGKSWADVIASNFQWAVANPGVNDVEIWEIENKSGGWFHPLHIHLVDFHIISRNGQRAFSYEEGPKDVMYVGENETVQAIMRFTPHKGRYMVHCHNLPHEDHDMMLQFRVGLKEGEADPNDPITSARPVWDAPAA</sequence>
<evidence type="ECO:0000256" key="1">
    <source>
        <dbReference type="ARBA" id="ARBA00010609"/>
    </source>
</evidence>
<keyword evidence="7" id="KW-1185">Reference proteome</keyword>
<name>A0A1G8DDW6_9MICC</name>
<evidence type="ECO:0000256" key="2">
    <source>
        <dbReference type="SAM" id="MobiDB-lite"/>
    </source>
</evidence>
<accession>A0A1G8DDW6</accession>
<proteinExistence type="inferred from homology"/>
<reference evidence="6 7" key="1">
    <citation type="submission" date="2016-10" db="EMBL/GenBank/DDBJ databases">
        <authorList>
            <person name="de Groot N.N."/>
        </authorList>
    </citation>
    <scope>NUCLEOTIDE SEQUENCE [LARGE SCALE GENOMIC DNA]</scope>
    <source>
        <strain evidence="6 7">NP_1H</strain>
    </source>
</reference>
<dbReference type="GO" id="GO:0051301">
    <property type="term" value="P:cell division"/>
    <property type="evidence" value="ECO:0007669"/>
    <property type="project" value="UniProtKB-KW"/>
</dbReference>
<evidence type="ECO:0000259" key="4">
    <source>
        <dbReference type="Pfam" id="PF07731"/>
    </source>
</evidence>
<dbReference type="GO" id="GO:0016491">
    <property type="term" value="F:oxidoreductase activity"/>
    <property type="evidence" value="ECO:0007669"/>
    <property type="project" value="InterPro"/>
</dbReference>